<feature type="region of interest" description="Disordered" evidence="1">
    <location>
        <begin position="73"/>
        <end position="123"/>
    </location>
</feature>
<keyword evidence="4" id="KW-1185">Reference proteome</keyword>
<dbReference type="SMART" id="SM00577">
    <property type="entry name" value="CPDc"/>
    <property type="match status" value="1"/>
</dbReference>
<gene>
    <name evidence="3" type="ORF">J3R30DRAFT_1411594</name>
</gene>
<dbReference type="EMBL" id="JAOTPV010000003">
    <property type="protein sequence ID" value="KAJ4485817.1"/>
    <property type="molecule type" value="Genomic_DNA"/>
</dbReference>
<feature type="domain" description="FCP1 homology" evidence="2">
    <location>
        <begin position="146"/>
        <end position="387"/>
    </location>
</feature>
<accession>A0A9W9ANT4</accession>
<evidence type="ECO:0000313" key="4">
    <source>
        <dbReference type="Proteomes" id="UP001150266"/>
    </source>
</evidence>
<dbReference type="InterPro" id="IPR004274">
    <property type="entry name" value="FCP1_dom"/>
</dbReference>
<feature type="compositionally biased region" description="Basic residues" evidence="1">
    <location>
        <begin position="438"/>
        <end position="447"/>
    </location>
</feature>
<feature type="region of interest" description="Disordered" evidence="1">
    <location>
        <begin position="571"/>
        <end position="626"/>
    </location>
</feature>
<sequence length="626" mass="70456">MNYESNHRYYANGSGSNFTFTYNDSIDQAGVPPSRAADPYAEEYPNFTQGEIYQNYQGSYGEPYVDYHARNENHNGLSSTDVHSGIHSQQHTFERPRSRAYSNRSNRNTGRRDHPTIQPERIPVPSSTYLSLAQQPSVHLTDPTQTRKLLILDLNGTLLYREPRARDGRDPYAFTEPRPLRVTHPRPYIPSFKAFLFHPNTRKWLDTMVWSSAQYPNVKDMVSRCFGEEQVKHYAEQVEAAQGLAEETISQKEGLVAIWDRKFLGLSEAQYRNKFQTTKNLAKPWALLPLSTFSGPTQLLSEAWDHVAEDDADLESASGLSSESGLNNTSFLVSLIREGHVPRNDLLAHSALSTLLLDDSPLKARMQPYNHICVPEYEGKFYARDVRIAEADKRLDAISNNHDFPISKGVAAEASPSRDASLGKRKRSRSASPQASPRFRKKHKRFITKPDTKSHHDHILLAVIGLLDALKHESNVAAWIQSEQLFAANCTEDIDLNVLGDEAKRVVEGTDVELDDLYLNSVPEGVEGVAGSTKKIKKERWRNRLRRFGRDNGVSMMSFGSEQSWADSNISFPESVDSENGDDIGVTSNALDKDYEIPPNLSQLTEPASRPITPDVKNASNYSDEN</sequence>
<organism evidence="3 4">
    <name type="scientific">Lentinula aciculospora</name>
    <dbReference type="NCBI Taxonomy" id="153920"/>
    <lineage>
        <taxon>Eukaryota</taxon>
        <taxon>Fungi</taxon>
        <taxon>Dikarya</taxon>
        <taxon>Basidiomycota</taxon>
        <taxon>Agaricomycotina</taxon>
        <taxon>Agaricomycetes</taxon>
        <taxon>Agaricomycetidae</taxon>
        <taxon>Agaricales</taxon>
        <taxon>Marasmiineae</taxon>
        <taxon>Omphalotaceae</taxon>
        <taxon>Lentinula</taxon>
    </lineage>
</organism>
<dbReference type="AlphaFoldDB" id="A0A9W9ANT4"/>
<feature type="region of interest" description="Disordered" evidence="1">
    <location>
        <begin position="409"/>
        <end position="451"/>
    </location>
</feature>
<dbReference type="Proteomes" id="UP001150266">
    <property type="component" value="Unassembled WGS sequence"/>
</dbReference>
<evidence type="ECO:0000259" key="2">
    <source>
        <dbReference type="SMART" id="SM00577"/>
    </source>
</evidence>
<feature type="compositionally biased region" description="Low complexity" evidence="1">
    <location>
        <begin position="99"/>
        <end position="108"/>
    </location>
</feature>
<dbReference type="Gene3D" id="3.40.50.1000">
    <property type="entry name" value="HAD superfamily/HAD-like"/>
    <property type="match status" value="1"/>
</dbReference>
<evidence type="ECO:0000313" key="3">
    <source>
        <dbReference type="EMBL" id="KAJ4485817.1"/>
    </source>
</evidence>
<dbReference type="OrthoDB" id="1711508at2759"/>
<proteinExistence type="predicted"/>
<evidence type="ECO:0000256" key="1">
    <source>
        <dbReference type="SAM" id="MobiDB-lite"/>
    </source>
</evidence>
<reference evidence="3" key="1">
    <citation type="submission" date="2022-08" db="EMBL/GenBank/DDBJ databases">
        <title>A Global Phylogenomic Analysis of the Shiitake Genus Lentinula.</title>
        <authorList>
            <consortium name="DOE Joint Genome Institute"/>
            <person name="Sierra-Patev S."/>
            <person name="Min B."/>
            <person name="Naranjo-Ortiz M."/>
            <person name="Looney B."/>
            <person name="Konkel Z."/>
            <person name="Slot J.C."/>
            <person name="Sakamoto Y."/>
            <person name="Steenwyk J.L."/>
            <person name="Rokas A."/>
            <person name="Carro J."/>
            <person name="Camarero S."/>
            <person name="Ferreira P."/>
            <person name="Molpeceres G."/>
            <person name="Ruiz-Duenas F.J."/>
            <person name="Serrano A."/>
            <person name="Henrissat B."/>
            <person name="Drula E."/>
            <person name="Hughes K.W."/>
            <person name="Mata J.L."/>
            <person name="Ishikawa N.K."/>
            <person name="Vargas-Isla R."/>
            <person name="Ushijima S."/>
            <person name="Smith C.A."/>
            <person name="Ahrendt S."/>
            <person name="Andreopoulos W."/>
            <person name="He G."/>
            <person name="Labutti K."/>
            <person name="Lipzen A."/>
            <person name="Ng V."/>
            <person name="Riley R."/>
            <person name="Sandor L."/>
            <person name="Barry K."/>
            <person name="Martinez A.T."/>
            <person name="Xiao Y."/>
            <person name="Gibbons J.G."/>
            <person name="Terashima K."/>
            <person name="Grigoriev I.V."/>
            <person name="Hibbett D.S."/>
        </authorList>
    </citation>
    <scope>NUCLEOTIDE SEQUENCE</scope>
    <source>
        <strain evidence="3">JLM2183</strain>
    </source>
</reference>
<dbReference type="InterPro" id="IPR023214">
    <property type="entry name" value="HAD_sf"/>
</dbReference>
<feature type="compositionally biased region" description="Polar residues" evidence="1">
    <location>
        <begin position="74"/>
        <end position="91"/>
    </location>
</feature>
<name>A0A9W9ANT4_9AGAR</name>
<comment type="caution">
    <text evidence="3">The sequence shown here is derived from an EMBL/GenBank/DDBJ whole genome shotgun (WGS) entry which is preliminary data.</text>
</comment>
<protein>
    <recommendedName>
        <fullName evidence="2">FCP1 homology domain-containing protein</fullName>
    </recommendedName>
</protein>